<dbReference type="Proteomes" id="UP000035680">
    <property type="component" value="Unassembled WGS sequence"/>
</dbReference>
<evidence type="ECO:0000313" key="2">
    <source>
        <dbReference type="Proteomes" id="UP000035680"/>
    </source>
</evidence>
<feature type="region of interest" description="Disordered" evidence="1">
    <location>
        <begin position="36"/>
        <end position="68"/>
    </location>
</feature>
<feature type="compositionally biased region" description="Polar residues" evidence="1">
    <location>
        <begin position="41"/>
        <end position="59"/>
    </location>
</feature>
<dbReference type="WBParaSite" id="SVE_0837300.1">
    <property type="protein sequence ID" value="SVE_0837300.1"/>
    <property type="gene ID" value="SVE_0837300"/>
</dbReference>
<reference evidence="3" key="2">
    <citation type="submission" date="2015-08" db="UniProtKB">
        <authorList>
            <consortium name="WormBaseParasite"/>
        </authorList>
    </citation>
    <scope>IDENTIFICATION</scope>
</reference>
<reference evidence="2" key="1">
    <citation type="submission" date="2014-07" db="EMBL/GenBank/DDBJ databases">
        <authorList>
            <person name="Martin A.A"/>
            <person name="De Silva N."/>
        </authorList>
    </citation>
    <scope>NUCLEOTIDE SEQUENCE</scope>
</reference>
<evidence type="ECO:0000256" key="1">
    <source>
        <dbReference type="SAM" id="MobiDB-lite"/>
    </source>
</evidence>
<protein>
    <submittedName>
        <fullName evidence="3">Rho-GAP domain-containing protein</fullName>
    </submittedName>
</protein>
<organism evidence="2 3">
    <name type="scientific">Strongyloides venezuelensis</name>
    <name type="common">Threadworm</name>
    <dbReference type="NCBI Taxonomy" id="75913"/>
    <lineage>
        <taxon>Eukaryota</taxon>
        <taxon>Metazoa</taxon>
        <taxon>Ecdysozoa</taxon>
        <taxon>Nematoda</taxon>
        <taxon>Chromadorea</taxon>
        <taxon>Rhabditida</taxon>
        <taxon>Tylenchina</taxon>
        <taxon>Panagrolaimomorpha</taxon>
        <taxon>Strongyloidoidea</taxon>
        <taxon>Strongyloididae</taxon>
        <taxon>Strongyloides</taxon>
    </lineage>
</organism>
<dbReference type="AlphaFoldDB" id="A0A0K0FHK8"/>
<proteinExistence type="predicted"/>
<name>A0A0K0FHK8_STRVS</name>
<accession>A0A0K0FHK8</accession>
<feature type="region of interest" description="Disordered" evidence="1">
    <location>
        <begin position="231"/>
        <end position="255"/>
    </location>
</feature>
<evidence type="ECO:0000313" key="3">
    <source>
        <dbReference type="WBParaSite" id="SVE_0837300.1"/>
    </source>
</evidence>
<sequence length="556" mass="64807">MSISYLNSHSKNMAYTMGSNNSELLTLLISNLEDSGKKETPSATTSTSIDRESQLQSPPTLLPEQGIKQRRRSRVIRNFSKIKEFCNISEFEIWLNEQKMWSVGTKNELKDRIIQNYRCKFSRKSKTDCMKSIRLIKYHNENTYILEESDNAHDHSIITNSRKEFPEQSSDNDKKFTITDHSNVIQSTQLNQNNILVKILNKEDSPSPLSPSNIEDSIKKNREETIRIITDSKSPNYSYKTSQSNALTESQQKSCNFKDSPSQNVLFRLLKSEDNQISQKTSLISLSPSLSIRPQSAPVVVSSYRFVATFRDKATFQQWFSPISNEWIKKSKDYESDKSIKYFVCTYNVINSNIKKEHSSDNVNYCPAALRVTSYNLKDEILVEDSVERHNHGDRLEYDKTFGCQDSEYMGNVKKNSNVKIMIDNRSSSEEPLELLRNNKNKNENIYLSHHIMKNTRRKRTKIKKFKKLSNLSLSSIEEATEWLSVNEPNFKSHIRKIFNSNEQIYFICPMYGRGYTRCKRQYRVVHYFNDNSVYIEESVKSHNHKIHLNSIEKSY</sequence>
<keyword evidence="2" id="KW-1185">Reference proteome</keyword>